<proteinExistence type="predicted"/>
<evidence type="ECO:0000313" key="4">
    <source>
        <dbReference type="Proteomes" id="UP001501777"/>
    </source>
</evidence>
<accession>A0ABN3NCS0</accession>
<dbReference type="Proteomes" id="UP001501777">
    <property type="component" value="Unassembled WGS sequence"/>
</dbReference>
<evidence type="ECO:0000256" key="2">
    <source>
        <dbReference type="ARBA" id="ARBA00022801"/>
    </source>
</evidence>
<keyword evidence="2" id="KW-0378">Hydrolase</keyword>
<sequence>MSSSLDTASASDAERRTKRPRLRGRRRILTVASVVLALMGGVIAEAGTASAQPPAAQCPAACYAGPPAGVQQVDWDDANIAATWWANNNIDFSRVVRSGWSRYYRIDGAQGHGWPDAFWGRNWYGFYEPGVGRDQFIYYGGTFNDNAGVITRAEINHGVSSNDAWQSSQVHGNSPYVEYDIDYYGSAGASRNARRLVRNTRSGNVYATFDHYNSFYYLGRF</sequence>
<evidence type="ECO:0000313" key="3">
    <source>
        <dbReference type="EMBL" id="GAA2518705.1"/>
    </source>
</evidence>
<name>A0ABN3NCS0_STRLO</name>
<dbReference type="EMBL" id="BAAASG010000025">
    <property type="protein sequence ID" value="GAA2518705.1"/>
    <property type="molecule type" value="Genomic_DNA"/>
</dbReference>
<evidence type="ECO:0000256" key="1">
    <source>
        <dbReference type="ARBA" id="ARBA00022722"/>
    </source>
</evidence>
<gene>
    <name evidence="3" type="ORF">GCM10010276_80750</name>
</gene>
<protein>
    <submittedName>
        <fullName evidence="3">Uncharacterized protein</fullName>
    </submittedName>
</protein>
<dbReference type="InterPro" id="IPR016191">
    <property type="entry name" value="Ribonuclease/ribotoxin"/>
</dbReference>
<reference evidence="4" key="1">
    <citation type="journal article" date="2019" name="Int. J. Syst. Evol. Microbiol.">
        <title>The Global Catalogue of Microorganisms (GCM) 10K type strain sequencing project: providing services to taxonomists for standard genome sequencing and annotation.</title>
        <authorList>
            <consortium name="The Broad Institute Genomics Platform"/>
            <consortium name="The Broad Institute Genome Sequencing Center for Infectious Disease"/>
            <person name="Wu L."/>
            <person name="Ma J."/>
        </authorList>
    </citation>
    <scope>NUCLEOTIDE SEQUENCE [LARGE SCALE GENOMIC DNA]</scope>
    <source>
        <strain evidence="4">JCM 4395</strain>
    </source>
</reference>
<keyword evidence="1" id="KW-0540">Nuclease</keyword>
<dbReference type="RefSeq" id="WP_344406087.1">
    <property type="nucleotide sequence ID" value="NZ_BAAASG010000025.1"/>
</dbReference>
<dbReference type="SUPFAM" id="SSF53933">
    <property type="entry name" value="Microbial ribonucleases"/>
    <property type="match status" value="1"/>
</dbReference>
<comment type="caution">
    <text evidence="3">The sequence shown here is derived from an EMBL/GenBank/DDBJ whole genome shotgun (WGS) entry which is preliminary data.</text>
</comment>
<dbReference type="Gene3D" id="3.10.450.30">
    <property type="entry name" value="Microbial ribonucleases"/>
    <property type="match status" value="1"/>
</dbReference>
<organism evidence="3 4">
    <name type="scientific">Streptomyces longisporus</name>
    <dbReference type="NCBI Taxonomy" id="1948"/>
    <lineage>
        <taxon>Bacteria</taxon>
        <taxon>Bacillati</taxon>
        <taxon>Actinomycetota</taxon>
        <taxon>Actinomycetes</taxon>
        <taxon>Kitasatosporales</taxon>
        <taxon>Streptomycetaceae</taxon>
        <taxon>Streptomyces</taxon>
    </lineage>
</organism>
<keyword evidence="4" id="KW-1185">Reference proteome</keyword>